<evidence type="ECO:0000313" key="13">
    <source>
        <dbReference type="Proteomes" id="UP000095751"/>
    </source>
</evidence>
<dbReference type="KEGG" id="fcy:FRACYDRAFT_182486"/>
<dbReference type="PANTHER" id="PTHR30620">
    <property type="entry name" value="PERIPLASMIC BETA-GLUCOSIDASE-RELATED"/>
    <property type="match status" value="1"/>
</dbReference>
<dbReference type="Gene3D" id="3.20.20.300">
    <property type="entry name" value="Glycoside hydrolase, family 3, N-terminal domain"/>
    <property type="match status" value="1"/>
</dbReference>
<proteinExistence type="inferred from homology"/>
<gene>
    <name evidence="12" type="primary">BGL3</name>
    <name evidence="12" type="ORF">FRACYDRAFT_182486</name>
</gene>
<dbReference type="Gene3D" id="2.60.40.10">
    <property type="entry name" value="Immunoglobulins"/>
    <property type="match status" value="1"/>
</dbReference>
<keyword evidence="13" id="KW-1185">Reference proteome</keyword>
<dbReference type="PANTHER" id="PTHR30620:SF16">
    <property type="entry name" value="LYSOSOMAL BETA GLUCOSIDASE"/>
    <property type="match status" value="1"/>
</dbReference>
<sequence>MLFKIVSLLLLFLLSSLYNTTSVSSSSVESDKNYVHNDRSSNVDIEKILDTMDWKEQIGQMIQIDINVLLTTTTDDTTDNDNTTADDTTTPVTFNQTLLNYYIGELGIGSVLNNHYKWTSAQYRTEVIRLQNTAKTYSQRKSSKIPIPVIWGLDSIHGSNYIVDTVLTPQPINIAATFNVTIAYQAGKLASYDTRKSGITWLFSPLLGLGGWNPFWSRIYETFGEDPILVGDMALSMITGIQEYDPIVKDDKSNPFKMITPSKAAACGKHWIGYSFPHNGHDRSPSYISKRQLYSYFILPWKKVLSSGRGHGHGDHKKLMTIMESYTSFDGGVPNVINRYSLDHILRNEMRFNGAAITDYNEVLNTQNFHHIVPNITDAYYKVLTESSSIDMSMIGANEFDIKSYFESMSKLKDMKNRMNNNMFKDRVRESVRRILQLKKDLHMFEEILEMTRQSMILTKNENNALPLLQQTIKLEEQEEQQQQPRKLKVLITGPTSNSLSFQSGGWTGEWQGIDSHKESDWFTYGNTVLEAMKLDGDLFDVTYEFKKWIHWGSSNDNNGNDNDNDDNYNSFDAIIVCLGEENYTEKPGDITDLNLPHGQYSLVKALKEAVRSTTKKDTKIILIYFGGRPRLLDTIVPIVDAVIIGFLPGPLGGNVIADFLTGRINPSGKLPITYPKNQDLSGLPYLHSISDMCIDDNDSNNNIPCKVQWPFGHGLSYTQFTYNFTDTDTVNSDDEILTVTVTVTNSGIVGGSETVLFFTFDEFRDTTPEYKRLRGYQKIWLDPYESKTVSIQMSLIDDDFEDAATADNKDSLRFIGPHDDTHYILQNGLQFRVGITSDADCRMDPMSTLCAPNLVTIQTEKDYIGACEAACKLWKTSKCDSAIFPSPTTASCRNACVSIHNNNDENGSGNGSKQLNNDGWGWTYVLCLESLVWNDQFDSNKDCWKLRSFCRDVLSTPGYDEFGNGGGTTTIGSSSSNRGGGGSNDTPSKTSLPVLVALISGIIASIVINCTIRRRSGDGSTTTKSAKTYGDVQFTPVNVNEVVC</sequence>
<keyword evidence="8" id="KW-0812">Transmembrane</keyword>
<dbReference type="PRINTS" id="PR00133">
    <property type="entry name" value="GLHYDRLASE3"/>
</dbReference>
<evidence type="ECO:0000256" key="4">
    <source>
        <dbReference type="ARBA" id="ARBA00022729"/>
    </source>
</evidence>
<keyword evidence="8" id="KW-0472">Membrane</keyword>
<evidence type="ECO:0000259" key="10">
    <source>
        <dbReference type="Pfam" id="PF00933"/>
    </source>
</evidence>
<dbReference type="InterPro" id="IPR013783">
    <property type="entry name" value="Ig-like_fold"/>
</dbReference>
<dbReference type="InterPro" id="IPR002772">
    <property type="entry name" value="Glyco_hydro_3_C"/>
</dbReference>
<dbReference type="InterPro" id="IPR036962">
    <property type="entry name" value="Glyco_hydro_3_N_sf"/>
</dbReference>
<organism evidence="12 13">
    <name type="scientific">Fragilariopsis cylindrus CCMP1102</name>
    <dbReference type="NCBI Taxonomy" id="635003"/>
    <lineage>
        <taxon>Eukaryota</taxon>
        <taxon>Sar</taxon>
        <taxon>Stramenopiles</taxon>
        <taxon>Ochrophyta</taxon>
        <taxon>Bacillariophyta</taxon>
        <taxon>Bacillariophyceae</taxon>
        <taxon>Bacillariophycidae</taxon>
        <taxon>Bacillariales</taxon>
        <taxon>Bacillariaceae</taxon>
        <taxon>Fragilariopsis</taxon>
    </lineage>
</organism>
<dbReference type="Pfam" id="PF01915">
    <property type="entry name" value="Glyco_hydro_3_C"/>
    <property type="match status" value="1"/>
</dbReference>
<evidence type="ECO:0000256" key="1">
    <source>
        <dbReference type="ARBA" id="ARBA00000448"/>
    </source>
</evidence>
<dbReference type="Pfam" id="PF00933">
    <property type="entry name" value="Glyco_hydro_3"/>
    <property type="match status" value="1"/>
</dbReference>
<keyword evidence="5" id="KW-0378">Hydrolase</keyword>
<dbReference type="EMBL" id="KV784355">
    <property type="protein sequence ID" value="OEU19501.1"/>
    <property type="molecule type" value="Genomic_DNA"/>
</dbReference>
<name>A0A1E7FMV9_9STRA</name>
<keyword evidence="4 9" id="KW-0732">Signal</keyword>
<dbReference type="InterPro" id="IPR036881">
    <property type="entry name" value="Glyco_hydro_3_C_sf"/>
</dbReference>
<feature type="domain" description="Glycoside hydrolase family 3 C-terminal" evidence="11">
    <location>
        <begin position="456"/>
        <end position="718"/>
    </location>
</feature>
<dbReference type="OrthoDB" id="416222at2759"/>
<evidence type="ECO:0000256" key="7">
    <source>
        <dbReference type="SAM" id="MobiDB-lite"/>
    </source>
</evidence>
<keyword evidence="6" id="KW-0326">Glycosidase</keyword>
<comment type="similarity">
    <text evidence="2">Belongs to the glycosyl hydrolase 3 family.</text>
</comment>
<feature type="signal peptide" evidence="9">
    <location>
        <begin position="1"/>
        <end position="22"/>
    </location>
</feature>
<evidence type="ECO:0000256" key="9">
    <source>
        <dbReference type="SAM" id="SignalP"/>
    </source>
</evidence>
<dbReference type="GO" id="GO:0009251">
    <property type="term" value="P:glucan catabolic process"/>
    <property type="evidence" value="ECO:0007669"/>
    <property type="project" value="TreeGrafter"/>
</dbReference>
<dbReference type="GO" id="GO:0008422">
    <property type="term" value="F:beta-glucosidase activity"/>
    <property type="evidence" value="ECO:0007669"/>
    <property type="project" value="UniProtKB-EC"/>
</dbReference>
<evidence type="ECO:0000256" key="8">
    <source>
        <dbReference type="SAM" id="Phobius"/>
    </source>
</evidence>
<feature type="transmembrane region" description="Helical" evidence="8">
    <location>
        <begin position="993"/>
        <end position="1013"/>
    </location>
</feature>
<evidence type="ECO:0000256" key="6">
    <source>
        <dbReference type="ARBA" id="ARBA00023295"/>
    </source>
</evidence>
<dbReference type="SUPFAM" id="SSF51445">
    <property type="entry name" value="(Trans)glycosidases"/>
    <property type="match status" value="1"/>
</dbReference>
<reference evidence="12 13" key="1">
    <citation type="submission" date="2016-09" db="EMBL/GenBank/DDBJ databases">
        <title>Extensive genetic diversity and differential bi-allelic expression allows diatom success in the polar Southern Ocean.</title>
        <authorList>
            <consortium name="DOE Joint Genome Institute"/>
            <person name="Mock T."/>
            <person name="Otillar R.P."/>
            <person name="Strauss J."/>
            <person name="Dupont C."/>
            <person name="Frickenhaus S."/>
            <person name="Maumus F."/>
            <person name="Mcmullan M."/>
            <person name="Sanges R."/>
            <person name="Schmutz J."/>
            <person name="Toseland A."/>
            <person name="Valas R."/>
            <person name="Veluchamy A."/>
            <person name="Ward B.J."/>
            <person name="Allen A."/>
            <person name="Barry K."/>
            <person name="Falciatore A."/>
            <person name="Ferrante M."/>
            <person name="Fortunato A.E."/>
            <person name="Gloeckner G."/>
            <person name="Gruber A."/>
            <person name="Hipkin R."/>
            <person name="Janech M."/>
            <person name="Kroth P."/>
            <person name="Leese F."/>
            <person name="Lindquist E."/>
            <person name="Lyon B.R."/>
            <person name="Martin J."/>
            <person name="Mayer C."/>
            <person name="Parker M."/>
            <person name="Quesneville H."/>
            <person name="Raymond J."/>
            <person name="Uhlig C."/>
            <person name="Valentin K.U."/>
            <person name="Worden A.Z."/>
            <person name="Armbrust E.V."/>
            <person name="Bowler C."/>
            <person name="Green B."/>
            <person name="Moulton V."/>
            <person name="Van Oosterhout C."/>
            <person name="Grigoriev I."/>
        </authorList>
    </citation>
    <scope>NUCLEOTIDE SEQUENCE [LARGE SCALE GENOMIC DNA]</scope>
    <source>
        <strain evidence="12 13">CCMP1102</strain>
    </source>
</reference>
<evidence type="ECO:0000256" key="3">
    <source>
        <dbReference type="ARBA" id="ARBA00012744"/>
    </source>
</evidence>
<keyword evidence="8" id="KW-1133">Transmembrane helix</keyword>
<dbReference type="InterPro" id="IPR001764">
    <property type="entry name" value="Glyco_hydro_3_N"/>
</dbReference>
<dbReference type="EC" id="3.2.1.21" evidence="3"/>
<evidence type="ECO:0000259" key="11">
    <source>
        <dbReference type="Pfam" id="PF01915"/>
    </source>
</evidence>
<dbReference type="AlphaFoldDB" id="A0A1E7FMV9"/>
<dbReference type="InParanoid" id="A0A1E7FMV9"/>
<feature type="domain" description="Glycoside hydrolase family 3 N-terminal" evidence="10">
    <location>
        <begin position="56"/>
        <end position="437"/>
    </location>
</feature>
<protein>
    <recommendedName>
        <fullName evidence="3">beta-glucosidase</fullName>
        <ecNumber evidence="3">3.2.1.21</ecNumber>
    </recommendedName>
</protein>
<accession>A0A1E7FMV9</accession>
<comment type="catalytic activity">
    <reaction evidence="1">
        <text>Hydrolysis of terminal, non-reducing beta-D-glucosyl residues with release of beta-D-glucose.</text>
        <dbReference type="EC" id="3.2.1.21"/>
    </reaction>
</comment>
<feature type="region of interest" description="Disordered" evidence="7">
    <location>
        <begin position="966"/>
        <end position="988"/>
    </location>
</feature>
<evidence type="ECO:0000313" key="12">
    <source>
        <dbReference type="EMBL" id="OEU19501.1"/>
    </source>
</evidence>
<dbReference type="Gene3D" id="3.40.50.1700">
    <property type="entry name" value="Glycoside hydrolase family 3 C-terminal domain"/>
    <property type="match status" value="1"/>
</dbReference>
<evidence type="ECO:0000256" key="5">
    <source>
        <dbReference type="ARBA" id="ARBA00022801"/>
    </source>
</evidence>
<dbReference type="SUPFAM" id="SSF52279">
    <property type="entry name" value="Beta-D-glucan exohydrolase, C-terminal domain"/>
    <property type="match status" value="1"/>
</dbReference>
<feature type="chain" id="PRO_5009193290" description="beta-glucosidase" evidence="9">
    <location>
        <begin position="23"/>
        <end position="1045"/>
    </location>
</feature>
<dbReference type="InterPro" id="IPR051915">
    <property type="entry name" value="Cellulose_Degrad_GH3"/>
</dbReference>
<evidence type="ECO:0000256" key="2">
    <source>
        <dbReference type="ARBA" id="ARBA00005336"/>
    </source>
</evidence>
<dbReference type="Proteomes" id="UP000095751">
    <property type="component" value="Unassembled WGS sequence"/>
</dbReference>
<dbReference type="InterPro" id="IPR017853">
    <property type="entry name" value="GH"/>
</dbReference>